<comment type="similarity">
    <text evidence="1">Belongs to the spermidine/spermine synthase family.</text>
</comment>
<keyword evidence="7" id="KW-1185">Reference proteome</keyword>
<organism evidence="6 7">
    <name type="scientific">Nesidiocoris tenuis</name>
    <dbReference type="NCBI Taxonomy" id="355587"/>
    <lineage>
        <taxon>Eukaryota</taxon>
        <taxon>Metazoa</taxon>
        <taxon>Ecdysozoa</taxon>
        <taxon>Arthropoda</taxon>
        <taxon>Hexapoda</taxon>
        <taxon>Insecta</taxon>
        <taxon>Pterygota</taxon>
        <taxon>Neoptera</taxon>
        <taxon>Paraneoptera</taxon>
        <taxon>Hemiptera</taxon>
        <taxon>Heteroptera</taxon>
        <taxon>Panheteroptera</taxon>
        <taxon>Cimicomorpha</taxon>
        <taxon>Miridae</taxon>
        <taxon>Dicyphina</taxon>
        <taxon>Nesidiocoris</taxon>
    </lineage>
</organism>
<dbReference type="Proteomes" id="UP000479000">
    <property type="component" value="Unassembled WGS sequence"/>
</dbReference>
<feature type="active site" description="Proton acceptor" evidence="3">
    <location>
        <position position="640"/>
    </location>
</feature>
<feature type="domain" description="PABS" evidence="5">
    <location>
        <begin position="481"/>
        <end position="724"/>
    </location>
</feature>
<dbReference type="Pfam" id="PF01564">
    <property type="entry name" value="Spermine_synth"/>
    <property type="match status" value="1"/>
</dbReference>
<sequence>MEGGSSVGAGDWRRAGSLRSTVGEPPSRRREEAAALLNLQRRVGTEGMTRPNPQAAQQAQVMANYRAKRPQILLKVEIQIRDPQQSSRSSTRRRGRSQHRLVGFGVHRRLPVLAQRLPAKARCTSAHSLSTGQEVASYWYGAVRQYNYFKEPDVLHANVNAAFPKTAAIAAASSSETAAPTTAEAFPISAPPTATFAPSPSETAPSAAAPSETAPFRLVLPVPFVPAFPKAAPTSETAAAASSETAPFAALFSLPPVVPALPESPPVPASSAPLAAPSAASKIASAPSAPAATEGIRPSPSLLSSDELSAAFLAGAGLGLVLAAGVDFAGGGAFSSGMTLSSPVIPRRSMFFHFTLCPSVTEMAVNTILLDFCVDRSIFENDQKTEESITKVLANHIAQLSKIASRQMDDGGILLVYTGHRGCTVNVRGFVEGILSISIEYFRKASDDELITFKQKKSLEAALSKLLDSARSKVFPPIKRGGPIDFYLNSSDERILEYDIDNVLFEEQSPYQKVQIVHAGTIGNMLVLDGLQNLASKDLIYTETLMQRGKEDYRNKEIIILGGGDGALLYELLKESPKLVLMFELDEVVIRGCRTHMREVCGDVLDNLKGPNYEIILGDCMKSLDVMIKEGRKFDYVFGDLTDVPVSDEEHETWSFIKDIINISLKVMKPEAKYMTHCCGIACPNALKSFEEHLKKLDEPVEFSTDVALIPSFLEFWQFYQIWRKV</sequence>
<evidence type="ECO:0000313" key="6">
    <source>
        <dbReference type="EMBL" id="CAB0004720.1"/>
    </source>
</evidence>
<evidence type="ECO:0000256" key="4">
    <source>
        <dbReference type="SAM" id="MobiDB-lite"/>
    </source>
</evidence>
<dbReference type="OrthoDB" id="5953636at2759"/>
<dbReference type="Pfam" id="PF17284">
    <property type="entry name" value="Spermine_synt_N"/>
    <property type="match status" value="1"/>
</dbReference>
<accession>A0A6H5GNY0</accession>
<dbReference type="GO" id="GO:0006597">
    <property type="term" value="P:spermine biosynthetic process"/>
    <property type="evidence" value="ECO:0007669"/>
    <property type="project" value="InterPro"/>
</dbReference>
<dbReference type="Gene3D" id="3.40.50.150">
    <property type="entry name" value="Vaccinia Virus protein VP39"/>
    <property type="match status" value="1"/>
</dbReference>
<evidence type="ECO:0000313" key="7">
    <source>
        <dbReference type="Proteomes" id="UP000479000"/>
    </source>
</evidence>
<keyword evidence="2 3" id="KW-0808">Transferase</keyword>
<evidence type="ECO:0000256" key="3">
    <source>
        <dbReference type="PROSITE-ProRule" id="PRU00354"/>
    </source>
</evidence>
<reference evidence="6 7" key="1">
    <citation type="submission" date="2020-02" db="EMBL/GenBank/DDBJ databases">
        <authorList>
            <person name="Ferguson B K."/>
        </authorList>
    </citation>
    <scope>NUCLEOTIDE SEQUENCE [LARGE SCALE GENOMIC DNA]</scope>
</reference>
<feature type="region of interest" description="Disordered" evidence="4">
    <location>
        <begin position="189"/>
        <end position="210"/>
    </location>
</feature>
<keyword evidence="3" id="KW-0620">Polyamine biosynthesis</keyword>
<gene>
    <name evidence="6" type="ORF">NTEN_LOCUS10197</name>
</gene>
<proteinExistence type="inferred from homology"/>
<dbReference type="PROSITE" id="PS51006">
    <property type="entry name" value="PABS_2"/>
    <property type="match status" value="1"/>
</dbReference>
<dbReference type="InterPro" id="IPR030374">
    <property type="entry name" value="PABS"/>
</dbReference>
<evidence type="ECO:0000256" key="1">
    <source>
        <dbReference type="ARBA" id="ARBA00007867"/>
    </source>
</evidence>
<dbReference type="InterPro" id="IPR037163">
    <property type="entry name" value="Spermidine_synt_N_sf"/>
</dbReference>
<dbReference type="InterPro" id="IPR035246">
    <property type="entry name" value="Spermidine_synt_N"/>
</dbReference>
<protein>
    <recommendedName>
        <fullName evidence="5">PABS domain-containing protein</fullName>
    </recommendedName>
</protein>
<dbReference type="InterPro" id="IPR015576">
    <property type="entry name" value="Spermine_synthase_animal"/>
</dbReference>
<name>A0A6H5GNY0_9HEMI</name>
<dbReference type="PANTHER" id="PTHR46315:SF1">
    <property type="entry name" value="SPERMINE SYNTHASE"/>
    <property type="match status" value="1"/>
</dbReference>
<dbReference type="Gene3D" id="2.30.140.10">
    <property type="entry name" value="Spermidine synthase, tetramerisation domain"/>
    <property type="match status" value="1"/>
</dbReference>
<feature type="region of interest" description="Disordered" evidence="4">
    <location>
        <begin position="1"/>
        <end position="30"/>
    </location>
</feature>
<dbReference type="CDD" id="cd02440">
    <property type="entry name" value="AdoMet_MTases"/>
    <property type="match status" value="1"/>
</dbReference>
<evidence type="ECO:0000259" key="5">
    <source>
        <dbReference type="PROSITE" id="PS51006"/>
    </source>
</evidence>
<dbReference type="SUPFAM" id="SSF53335">
    <property type="entry name" value="S-adenosyl-L-methionine-dependent methyltransferases"/>
    <property type="match status" value="1"/>
</dbReference>
<dbReference type="PANTHER" id="PTHR46315">
    <property type="entry name" value="SPERMINE SYNTHASE"/>
    <property type="match status" value="1"/>
</dbReference>
<dbReference type="InterPro" id="IPR029063">
    <property type="entry name" value="SAM-dependent_MTases_sf"/>
</dbReference>
<dbReference type="AlphaFoldDB" id="A0A6H5GNY0"/>
<dbReference type="GO" id="GO:0016768">
    <property type="term" value="F:spermine synthase activity"/>
    <property type="evidence" value="ECO:0007669"/>
    <property type="project" value="InterPro"/>
</dbReference>
<evidence type="ECO:0000256" key="2">
    <source>
        <dbReference type="ARBA" id="ARBA00022679"/>
    </source>
</evidence>
<dbReference type="EMBL" id="CADCXU010015141">
    <property type="protein sequence ID" value="CAB0004720.1"/>
    <property type="molecule type" value="Genomic_DNA"/>
</dbReference>
<dbReference type="FunFam" id="3.40.50.150:FF:000197">
    <property type="entry name" value="spermine synthase isoform X2"/>
    <property type="match status" value="1"/>
</dbReference>